<dbReference type="EMBL" id="BRYB01000627">
    <property type="protein sequence ID" value="GMI34225.1"/>
    <property type="molecule type" value="Genomic_DNA"/>
</dbReference>
<reference evidence="1 2" key="1">
    <citation type="journal article" date="2023" name="Commun. Biol.">
        <title>Genome analysis of Parmales, the sister group of diatoms, reveals the evolutionary specialization of diatoms from phago-mixotrophs to photoautotrophs.</title>
        <authorList>
            <person name="Ban H."/>
            <person name="Sato S."/>
            <person name="Yoshikawa S."/>
            <person name="Yamada K."/>
            <person name="Nakamura Y."/>
            <person name="Ichinomiya M."/>
            <person name="Sato N."/>
            <person name="Blanc-Mathieu R."/>
            <person name="Endo H."/>
            <person name="Kuwata A."/>
            <person name="Ogata H."/>
        </authorList>
    </citation>
    <scope>NUCLEOTIDE SEQUENCE [LARGE SCALE GENOMIC DNA]</scope>
</reference>
<gene>
    <name evidence="1" type="ORF">TeGR_g7989</name>
</gene>
<proteinExistence type="predicted"/>
<evidence type="ECO:0000313" key="1">
    <source>
        <dbReference type="EMBL" id="GMI34225.1"/>
    </source>
</evidence>
<evidence type="ECO:0008006" key="3">
    <source>
        <dbReference type="Google" id="ProtNLM"/>
    </source>
</evidence>
<comment type="caution">
    <text evidence="1">The sequence shown here is derived from an EMBL/GenBank/DDBJ whole genome shotgun (WGS) entry which is preliminary data.</text>
</comment>
<dbReference type="Proteomes" id="UP001165060">
    <property type="component" value="Unassembled WGS sequence"/>
</dbReference>
<accession>A0ABQ6MWU3</accession>
<name>A0ABQ6MWU3_9STRA</name>
<sequence length="203" mass="22576">MDEPLLSGNETKSSPTLSLAELQSLCEMRRDGMLTDAEFAMAKEKLLGVKTHLPVAPTPSFTPPPPTAEVMLRDATSSVSDFQFDAAVANGCCEDSTLKMPRYVAKQWGGRFSERDYSKFVDDINTYYTGTYQTGVCKATLYGCVLFSLCAGCEECYIKNGFAEFVDDLSRKQFQPRGITIDAIPSMQQRGDTTSWRFSVRFD</sequence>
<evidence type="ECO:0000313" key="2">
    <source>
        <dbReference type="Proteomes" id="UP001165060"/>
    </source>
</evidence>
<organism evidence="1 2">
    <name type="scientific">Tetraparma gracilis</name>
    <dbReference type="NCBI Taxonomy" id="2962635"/>
    <lineage>
        <taxon>Eukaryota</taxon>
        <taxon>Sar</taxon>
        <taxon>Stramenopiles</taxon>
        <taxon>Ochrophyta</taxon>
        <taxon>Bolidophyceae</taxon>
        <taxon>Parmales</taxon>
        <taxon>Triparmaceae</taxon>
        <taxon>Tetraparma</taxon>
    </lineage>
</organism>
<keyword evidence="2" id="KW-1185">Reference proteome</keyword>
<protein>
    <recommendedName>
        <fullName evidence="3">SHOCT domain-containing protein</fullName>
    </recommendedName>
</protein>